<organism evidence="3 4">
    <name type="scientific">Pleuronectes platessa</name>
    <name type="common">European plaice</name>
    <dbReference type="NCBI Taxonomy" id="8262"/>
    <lineage>
        <taxon>Eukaryota</taxon>
        <taxon>Metazoa</taxon>
        <taxon>Chordata</taxon>
        <taxon>Craniata</taxon>
        <taxon>Vertebrata</taxon>
        <taxon>Euteleostomi</taxon>
        <taxon>Actinopterygii</taxon>
        <taxon>Neopterygii</taxon>
        <taxon>Teleostei</taxon>
        <taxon>Neoteleostei</taxon>
        <taxon>Acanthomorphata</taxon>
        <taxon>Carangaria</taxon>
        <taxon>Pleuronectiformes</taxon>
        <taxon>Pleuronectoidei</taxon>
        <taxon>Pleuronectidae</taxon>
        <taxon>Pleuronectes</taxon>
    </lineage>
</organism>
<comment type="caution">
    <text evidence="3">The sequence shown here is derived from an EMBL/GenBank/DDBJ whole genome shotgun (WGS) entry which is preliminary data.</text>
</comment>
<feature type="region of interest" description="Disordered" evidence="1">
    <location>
        <begin position="54"/>
        <end position="77"/>
    </location>
</feature>
<keyword evidence="2" id="KW-0732">Signal</keyword>
<protein>
    <submittedName>
        <fullName evidence="3">Uncharacterized protein</fullName>
    </submittedName>
</protein>
<evidence type="ECO:0000256" key="2">
    <source>
        <dbReference type="SAM" id="SignalP"/>
    </source>
</evidence>
<name>A0A9N7YQW7_PLEPL</name>
<dbReference type="Proteomes" id="UP001153269">
    <property type="component" value="Unassembled WGS sequence"/>
</dbReference>
<proteinExistence type="predicted"/>
<accession>A0A9N7YQW7</accession>
<evidence type="ECO:0000256" key="1">
    <source>
        <dbReference type="SAM" id="MobiDB-lite"/>
    </source>
</evidence>
<evidence type="ECO:0000313" key="3">
    <source>
        <dbReference type="EMBL" id="CAB1433399.1"/>
    </source>
</evidence>
<keyword evidence="4" id="KW-1185">Reference proteome</keyword>
<feature type="chain" id="PRO_5040272930" evidence="2">
    <location>
        <begin position="21"/>
        <end position="121"/>
    </location>
</feature>
<gene>
    <name evidence="3" type="ORF">PLEPLA_LOCUS21489</name>
</gene>
<evidence type="ECO:0000313" key="4">
    <source>
        <dbReference type="Proteomes" id="UP001153269"/>
    </source>
</evidence>
<dbReference type="AlphaFoldDB" id="A0A9N7YQW7"/>
<sequence>MELLQYESLLLGLLSLLSRASPPPRRLLPPSFLRGPHWACGAVSEPADRWRCGVAQADPRDTISREEEEEEEGEGKKTDWVGRSLFLLWRKNRETSQPARIQTSRFTASGTLLLSNIPNFP</sequence>
<feature type="signal peptide" evidence="2">
    <location>
        <begin position="1"/>
        <end position="20"/>
    </location>
</feature>
<dbReference type="EMBL" id="CADEAL010001557">
    <property type="protein sequence ID" value="CAB1433399.1"/>
    <property type="molecule type" value="Genomic_DNA"/>
</dbReference>
<reference evidence="3" key="1">
    <citation type="submission" date="2020-03" db="EMBL/GenBank/DDBJ databases">
        <authorList>
            <person name="Weist P."/>
        </authorList>
    </citation>
    <scope>NUCLEOTIDE SEQUENCE</scope>
</reference>